<evidence type="ECO:0000256" key="6">
    <source>
        <dbReference type="SAM" id="Phobius"/>
    </source>
</evidence>
<evidence type="ECO:0000256" key="3">
    <source>
        <dbReference type="ARBA" id="ARBA00022692"/>
    </source>
</evidence>
<dbReference type="InterPro" id="IPR018076">
    <property type="entry name" value="T2SS_GspF_dom"/>
</dbReference>
<feature type="transmembrane region" description="Helical" evidence="6">
    <location>
        <begin position="157"/>
        <end position="174"/>
    </location>
</feature>
<dbReference type="GO" id="GO:0005886">
    <property type="term" value="C:plasma membrane"/>
    <property type="evidence" value="ECO:0007669"/>
    <property type="project" value="UniProtKB-SubCell"/>
</dbReference>
<dbReference type="PANTHER" id="PTHR35007">
    <property type="entry name" value="INTEGRAL MEMBRANE PROTEIN-RELATED"/>
    <property type="match status" value="1"/>
</dbReference>
<dbReference type="PANTHER" id="PTHR35007:SF2">
    <property type="entry name" value="PILUS ASSEMBLE PROTEIN"/>
    <property type="match status" value="1"/>
</dbReference>
<dbReference type="Pfam" id="PF00482">
    <property type="entry name" value="T2SSF"/>
    <property type="match status" value="1"/>
</dbReference>
<keyword evidence="4 6" id="KW-1133">Transmembrane helix</keyword>
<evidence type="ECO:0000313" key="9">
    <source>
        <dbReference type="Proteomes" id="UP000322981"/>
    </source>
</evidence>
<dbReference type="OrthoDB" id="9810662at2"/>
<gene>
    <name evidence="8" type="ORF">F2Q65_11420</name>
</gene>
<keyword evidence="5 6" id="KW-0472">Membrane</keyword>
<comment type="caution">
    <text evidence="8">The sequence shown here is derived from an EMBL/GenBank/DDBJ whole genome shotgun (WGS) entry which is preliminary data.</text>
</comment>
<dbReference type="EMBL" id="VWXX01000016">
    <property type="protein sequence ID" value="KAA6184703.1"/>
    <property type="molecule type" value="Genomic_DNA"/>
</dbReference>
<feature type="transmembrane region" description="Helical" evidence="6">
    <location>
        <begin position="122"/>
        <end position="145"/>
    </location>
</feature>
<dbReference type="Proteomes" id="UP000322981">
    <property type="component" value="Unassembled WGS sequence"/>
</dbReference>
<evidence type="ECO:0000259" key="7">
    <source>
        <dbReference type="Pfam" id="PF00482"/>
    </source>
</evidence>
<reference evidence="8 9" key="1">
    <citation type="submission" date="2019-09" db="EMBL/GenBank/DDBJ databases">
        <title>Whole-genome sequence of the purple sulfur bacterium Thiohalocapsa marina DSM 19078.</title>
        <authorList>
            <person name="Kyndt J.A."/>
            <person name="Meyer T.E."/>
        </authorList>
    </citation>
    <scope>NUCLEOTIDE SEQUENCE [LARGE SCALE GENOMIC DNA]</scope>
    <source>
        <strain evidence="8 9">DSM 19078</strain>
    </source>
</reference>
<proteinExistence type="predicted"/>
<feature type="transmembrane region" description="Helical" evidence="6">
    <location>
        <begin position="303"/>
        <end position="325"/>
    </location>
</feature>
<evidence type="ECO:0000256" key="1">
    <source>
        <dbReference type="ARBA" id="ARBA00004651"/>
    </source>
</evidence>
<feature type="domain" description="Type II secretion system protein GspF" evidence="7">
    <location>
        <begin position="192"/>
        <end position="320"/>
    </location>
</feature>
<evidence type="ECO:0000256" key="4">
    <source>
        <dbReference type="ARBA" id="ARBA00022989"/>
    </source>
</evidence>
<feature type="transmembrane region" description="Helical" evidence="6">
    <location>
        <begin position="23"/>
        <end position="44"/>
    </location>
</feature>
<comment type="subcellular location">
    <subcellularLocation>
        <location evidence="1">Cell membrane</location>
        <topology evidence="1">Multi-pass membrane protein</topology>
    </subcellularLocation>
</comment>
<name>A0A5M8FIE9_9GAMM</name>
<evidence type="ECO:0000256" key="2">
    <source>
        <dbReference type="ARBA" id="ARBA00022475"/>
    </source>
</evidence>
<keyword evidence="2" id="KW-1003">Cell membrane</keyword>
<dbReference type="AlphaFoldDB" id="A0A5M8FIE9"/>
<evidence type="ECO:0000313" key="8">
    <source>
        <dbReference type="EMBL" id="KAA6184703.1"/>
    </source>
</evidence>
<protein>
    <submittedName>
        <fullName evidence="8">Type II secretion system F family protein</fullName>
    </submittedName>
</protein>
<evidence type="ECO:0000256" key="5">
    <source>
        <dbReference type="ARBA" id="ARBA00023136"/>
    </source>
</evidence>
<keyword evidence="3 6" id="KW-0812">Transmembrane</keyword>
<organism evidence="8 9">
    <name type="scientific">Thiohalocapsa marina</name>
    <dbReference type="NCBI Taxonomy" id="424902"/>
    <lineage>
        <taxon>Bacteria</taxon>
        <taxon>Pseudomonadati</taxon>
        <taxon>Pseudomonadota</taxon>
        <taxon>Gammaproteobacteria</taxon>
        <taxon>Chromatiales</taxon>
        <taxon>Chromatiaceae</taxon>
        <taxon>Thiohalocapsa</taxon>
    </lineage>
</organism>
<sequence length="334" mass="36273">MDALAKIQAAFDRLLADPQTLQWAFIAGLGLLAFLLVLLIAQVVRGTRNPVQQRIDTFAGNLGNPAAGATREAAAPPGRVAPQTRRLLERLGRGLVPQDVGKRSRMEARLAMAGYRSPRALFALYGAKIVGFVVLPVVVALVAYFSLSLPLNTELSMVIGSVLIGALLPDNWLARQGRKRQAALRRALPDALDMLVVCTEAGLGLNAAIQRVSQETQIQHPELAEELGMVMLQTRAGVDSRVALQDLAERTGMDEMRALVSTLMQAMRFGTSIAETLRVYAEEMRDKRLQSAEEKAARVSTTLILPLGIFLLPAFIIVAVGPTLIKAYEVLTRM</sequence>
<accession>A0A5M8FIE9</accession>
<keyword evidence="9" id="KW-1185">Reference proteome</keyword>
<dbReference type="RefSeq" id="WP_150093464.1">
    <property type="nucleotide sequence ID" value="NZ_JBFUOH010000119.1"/>
</dbReference>